<evidence type="ECO:0000313" key="2">
    <source>
        <dbReference type="Proteomes" id="UP001372338"/>
    </source>
</evidence>
<name>A0AAN9FJC2_CROPI</name>
<evidence type="ECO:0000313" key="1">
    <source>
        <dbReference type="EMBL" id="KAK7273973.1"/>
    </source>
</evidence>
<comment type="caution">
    <text evidence="1">The sequence shown here is derived from an EMBL/GenBank/DDBJ whole genome shotgun (WGS) entry which is preliminary data.</text>
</comment>
<dbReference type="EMBL" id="JAYWIO010000003">
    <property type="protein sequence ID" value="KAK7273973.1"/>
    <property type="molecule type" value="Genomic_DNA"/>
</dbReference>
<dbReference type="AlphaFoldDB" id="A0AAN9FJC2"/>
<protein>
    <submittedName>
        <fullName evidence="1">Uncharacterized protein</fullName>
    </submittedName>
</protein>
<reference evidence="1 2" key="1">
    <citation type="submission" date="2024-01" db="EMBL/GenBank/DDBJ databases">
        <title>The genomes of 5 underutilized Papilionoideae crops provide insights into root nodulation and disease resistanc.</title>
        <authorList>
            <person name="Yuan L."/>
        </authorList>
    </citation>
    <scope>NUCLEOTIDE SEQUENCE [LARGE SCALE GENOMIC DNA]</scope>
    <source>
        <strain evidence="1">ZHUSHIDOU_FW_LH</strain>
        <tissue evidence="1">Leaf</tissue>
    </source>
</reference>
<keyword evidence="2" id="KW-1185">Reference proteome</keyword>
<dbReference type="Proteomes" id="UP001372338">
    <property type="component" value="Unassembled WGS sequence"/>
</dbReference>
<gene>
    <name evidence="1" type="ORF">RIF29_15042</name>
</gene>
<sequence length="99" mass="11712">MAVFDCTMTLPNMGMLQWTFWPERISNAYLRSVVGRSAKILFEFVKEMPKHETSPSIKVASLIYTLFYTWVIRNFFLIWNWGEVELILHYAFTNHKGSN</sequence>
<accession>A0AAN9FJC2</accession>
<organism evidence="1 2">
    <name type="scientific">Crotalaria pallida</name>
    <name type="common">Smooth rattlebox</name>
    <name type="synonym">Crotalaria striata</name>
    <dbReference type="NCBI Taxonomy" id="3830"/>
    <lineage>
        <taxon>Eukaryota</taxon>
        <taxon>Viridiplantae</taxon>
        <taxon>Streptophyta</taxon>
        <taxon>Embryophyta</taxon>
        <taxon>Tracheophyta</taxon>
        <taxon>Spermatophyta</taxon>
        <taxon>Magnoliopsida</taxon>
        <taxon>eudicotyledons</taxon>
        <taxon>Gunneridae</taxon>
        <taxon>Pentapetalae</taxon>
        <taxon>rosids</taxon>
        <taxon>fabids</taxon>
        <taxon>Fabales</taxon>
        <taxon>Fabaceae</taxon>
        <taxon>Papilionoideae</taxon>
        <taxon>50 kb inversion clade</taxon>
        <taxon>genistoids sensu lato</taxon>
        <taxon>core genistoids</taxon>
        <taxon>Crotalarieae</taxon>
        <taxon>Crotalaria</taxon>
    </lineage>
</organism>
<proteinExistence type="predicted"/>